<dbReference type="SMART" id="SM00665">
    <property type="entry name" value="B561"/>
    <property type="match status" value="1"/>
</dbReference>
<evidence type="ECO:0000256" key="4">
    <source>
        <dbReference type="ARBA" id="ARBA00022982"/>
    </source>
</evidence>
<feature type="region of interest" description="Disordered" evidence="7">
    <location>
        <begin position="318"/>
        <end position="429"/>
    </location>
</feature>
<feature type="compositionally biased region" description="Polar residues" evidence="7">
    <location>
        <begin position="397"/>
        <end position="412"/>
    </location>
</feature>
<organism evidence="11 12">
    <name type="scientific">Diaporthe ampelina</name>
    <dbReference type="NCBI Taxonomy" id="1214573"/>
    <lineage>
        <taxon>Eukaryota</taxon>
        <taxon>Fungi</taxon>
        <taxon>Dikarya</taxon>
        <taxon>Ascomycota</taxon>
        <taxon>Pezizomycotina</taxon>
        <taxon>Sordariomycetes</taxon>
        <taxon>Sordariomycetidae</taxon>
        <taxon>Diaporthales</taxon>
        <taxon>Diaporthaceae</taxon>
        <taxon>Diaporthe</taxon>
    </lineage>
</organism>
<feature type="transmembrane region" description="Helical" evidence="8">
    <location>
        <begin position="209"/>
        <end position="228"/>
    </location>
</feature>
<feature type="compositionally biased region" description="Basic and acidic residues" evidence="7">
    <location>
        <begin position="365"/>
        <end position="382"/>
    </location>
</feature>
<evidence type="ECO:0000256" key="7">
    <source>
        <dbReference type="SAM" id="MobiDB-lite"/>
    </source>
</evidence>
<dbReference type="InterPro" id="IPR006593">
    <property type="entry name" value="Cyt_b561/ferric_Rdtase_TM"/>
</dbReference>
<keyword evidence="12" id="KW-1185">Reference proteome</keyword>
<feature type="region of interest" description="Disordered" evidence="7">
    <location>
        <begin position="584"/>
        <end position="639"/>
    </location>
</feature>
<feature type="domain" description="Cytochrome b561" evidence="10">
    <location>
        <begin position="32"/>
        <end position="234"/>
    </location>
</feature>
<dbReference type="CDD" id="cd08760">
    <property type="entry name" value="Cyt_b561_FRRS1_like"/>
    <property type="match status" value="1"/>
</dbReference>
<feature type="compositionally biased region" description="Basic and acidic residues" evidence="7">
    <location>
        <begin position="584"/>
        <end position="616"/>
    </location>
</feature>
<proteinExistence type="predicted"/>
<keyword evidence="2" id="KW-0813">Transport</keyword>
<evidence type="ECO:0000313" key="11">
    <source>
        <dbReference type="EMBL" id="KKY37802.1"/>
    </source>
</evidence>
<evidence type="ECO:0000256" key="2">
    <source>
        <dbReference type="ARBA" id="ARBA00022448"/>
    </source>
</evidence>
<evidence type="ECO:0000256" key="6">
    <source>
        <dbReference type="ARBA" id="ARBA00023136"/>
    </source>
</evidence>
<dbReference type="PANTHER" id="PTHR47797">
    <property type="entry name" value="DEHYDROGENASE, PUTATIVE (AFU_ORTHOLOGUE AFUA_8G05805)-RELATED"/>
    <property type="match status" value="1"/>
</dbReference>
<dbReference type="EMBL" id="LCUC01000068">
    <property type="protein sequence ID" value="KKY37802.1"/>
    <property type="molecule type" value="Genomic_DNA"/>
</dbReference>
<dbReference type="PANTHER" id="PTHR47797:SF1">
    <property type="entry name" value="CYTOCHROME B561 DOMAIN-CONTAINING PROTEIN-RELATED"/>
    <property type="match status" value="1"/>
</dbReference>
<dbReference type="GO" id="GO:0016020">
    <property type="term" value="C:membrane"/>
    <property type="evidence" value="ECO:0007669"/>
    <property type="project" value="UniProtKB-SubCell"/>
</dbReference>
<keyword evidence="3 8" id="KW-0812">Transmembrane</keyword>
<dbReference type="AlphaFoldDB" id="A0A0G2FUF7"/>
<name>A0A0G2FUF7_9PEZI</name>
<dbReference type="STRING" id="1214573.A0A0G2FUF7"/>
<keyword evidence="5 8" id="KW-1133">Transmembrane helix</keyword>
<dbReference type="PROSITE" id="PS50939">
    <property type="entry name" value="CYTOCHROME_B561"/>
    <property type="match status" value="1"/>
</dbReference>
<evidence type="ECO:0000256" key="3">
    <source>
        <dbReference type="ARBA" id="ARBA00022692"/>
    </source>
</evidence>
<feature type="transmembrane region" description="Helical" evidence="8">
    <location>
        <begin position="66"/>
        <end position="87"/>
    </location>
</feature>
<feature type="transmembrane region" description="Helical" evidence="8">
    <location>
        <begin position="143"/>
        <end position="162"/>
    </location>
</feature>
<feature type="transmembrane region" description="Helical" evidence="8">
    <location>
        <begin position="99"/>
        <end position="123"/>
    </location>
</feature>
<reference evidence="11 12" key="2">
    <citation type="submission" date="2015-05" db="EMBL/GenBank/DDBJ databases">
        <authorList>
            <person name="Morales-Cruz A."/>
            <person name="Amrine K.C."/>
            <person name="Cantu D."/>
        </authorList>
    </citation>
    <scope>NUCLEOTIDE SEQUENCE [LARGE SCALE GENOMIC DNA]</scope>
    <source>
        <strain evidence="11">DA912</strain>
    </source>
</reference>
<keyword evidence="6 8" id="KW-0472">Membrane</keyword>
<evidence type="ECO:0000256" key="5">
    <source>
        <dbReference type="ARBA" id="ARBA00022989"/>
    </source>
</evidence>
<evidence type="ECO:0000259" key="10">
    <source>
        <dbReference type="PROSITE" id="PS50939"/>
    </source>
</evidence>
<gene>
    <name evidence="11" type="ORF">UCDDA912_g02237</name>
</gene>
<protein>
    <submittedName>
        <fullName evidence="11">Putative integral membrane protein</fullName>
    </submittedName>
</protein>
<evidence type="ECO:0000256" key="9">
    <source>
        <dbReference type="SAM" id="SignalP"/>
    </source>
</evidence>
<keyword evidence="9" id="KW-0732">Signal</keyword>
<reference evidence="11 12" key="1">
    <citation type="submission" date="2015-05" db="EMBL/GenBank/DDBJ databases">
        <title>Distinctive expansion of gene families associated with plant cell wall degradation and secondary metabolism in the genomes of grapevine trunk pathogens.</title>
        <authorList>
            <person name="Lawrence D.P."/>
            <person name="Travadon R."/>
            <person name="Rolshausen P.E."/>
            <person name="Baumgartner K."/>
        </authorList>
    </citation>
    <scope>NUCLEOTIDE SEQUENCE [LARGE SCALE GENOMIC DNA]</scope>
    <source>
        <strain evidence="11">DA912</strain>
    </source>
</reference>
<evidence type="ECO:0000256" key="1">
    <source>
        <dbReference type="ARBA" id="ARBA00004370"/>
    </source>
</evidence>
<dbReference type="Proteomes" id="UP000034680">
    <property type="component" value="Unassembled WGS sequence"/>
</dbReference>
<sequence length="639" mass="69902">MNSATQTVLAIALAHPALAQFGGWGGGSSGTGYSGYGGSGDGDGDSGLGFGSGAGLDYNTAMRRRAAHGIMATIAFVILFPLGAIFLRVIPGRWSVRIHYFVQILAWLLYIVGFALGVVLLRMIPSQGGESLLSSSPTNAHPVIGIVVFAMLLVQPLLGYIHHRQFKRYQRRKVASHLHLWDGRIAMILGIINGGLGLRLAGARETLKLAYTIVAAITGGAWVILALLKEYNITVDMDSRSLVDPAEETDGNFTEMLSPSPIRVRTGAYISNHDHCNPKQQDRRSIAFFKSRTGSYELKATVPSKTIASWEFTAYQPGGDSQGSFDKSRDLRQRQADSIPSLSTARPKPVKDMEATPVTAIQHSKASDKIKKNRRSADKESESDPFLGTGKPMKRFSNINNASTRTTPTDLPSHSPARLRSSQLGGTPGLLSLHDAQDEVTSLLETLKATQEIQMKNEVDAALRRCQEDLKTRSKDKMIGTAEANILDREAARIGRARDEASKRAPEAEEISSTVEGEVFEERLRLALTRLIEDARAALEAVAQAKSQAASASRAASGYVPYRAVEDYRLMALNLKNRTVREKVERVQTEQEQVRREGSDLQRRPEEPKARGRDEPYEPGGEKLGPWGKDWNVDSRKGG</sequence>
<accession>A0A0G2FUF7</accession>
<keyword evidence="4" id="KW-0249">Electron transport</keyword>
<evidence type="ECO:0000313" key="12">
    <source>
        <dbReference type="Proteomes" id="UP000034680"/>
    </source>
</evidence>
<feature type="compositionally biased region" description="Basic and acidic residues" evidence="7">
    <location>
        <begin position="326"/>
        <end position="335"/>
    </location>
</feature>
<dbReference type="Gene3D" id="1.20.120.1770">
    <property type="match status" value="1"/>
</dbReference>
<evidence type="ECO:0000256" key="8">
    <source>
        <dbReference type="SAM" id="Phobius"/>
    </source>
</evidence>
<feature type="chain" id="PRO_5002544415" evidence="9">
    <location>
        <begin position="20"/>
        <end position="639"/>
    </location>
</feature>
<dbReference type="OrthoDB" id="19261at2759"/>
<comment type="subcellular location">
    <subcellularLocation>
        <location evidence="1">Membrane</location>
    </subcellularLocation>
</comment>
<comment type="caution">
    <text evidence="11">The sequence shown here is derived from an EMBL/GenBank/DDBJ whole genome shotgun (WGS) entry which is preliminary data.</text>
</comment>
<feature type="signal peptide" evidence="9">
    <location>
        <begin position="1"/>
        <end position="19"/>
    </location>
</feature>